<comment type="caution">
    <text evidence="2">The sequence shown here is derived from an EMBL/GenBank/DDBJ whole genome shotgun (WGS) entry which is preliminary data.</text>
</comment>
<evidence type="ECO:0000256" key="1">
    <source>
        <dbReference type="SAM" id="SignalP"/>
    </source>
</evidence>
<sequence length="104" mass="11163">MIKFVYAAIVASAITLGAGPLALADPIAPTTSTGHAGYVVNGGQEFIYGYGSPSPNANQEYTLNPGQHILILNSQRGADGQIWYYVLPSNGLKAWIPESQVRWR</sequence>
<dbReference type="EMBL" id="JAKKUT010000008">
    <property type="protein sequence ID" value="MDG2992128.1"/>
    <property type="molecule type" value="Genomic_DNA"/>
</dbReference>
<reference evidence="2" key="2">
    <citation type="submission" date="2022-01" db="EMBL/GenBank/DDBJ databases">
        <authorList>
            <person name="Zivanovic Y."/>
            <person name="Moreira D."/>
            <person name="Lopez-Garcia P."/>
        </authorList>
    </citation>
    <scope>NUCLEOTIDE SEQUENCE</scope>
    <source>
        <strain evidence="2">G9</strain>
    </source>
</reference>
<feature type="chain" id="PRO_5046626606" description="SH3b domain-containing protein" evidence="1">
    <location>
        <begin position="25"/>
        <end position="104"/>
    </location>
</feature>
<gene>
    <name evidence="2" type="ORF">L3556_14490</name>
</gene>
<evidence type="ECO:0000313" key="3">
    <source>
        <dbReference type="Proteomes" id="UP001154265"/>
    </source>
</evidence>
<reference evidence="2" key="1">
    <citation type="journal article" date="2022" name="Genome Biol. Evol.">
        <title>A New Gene Family Diagnostic for Intracellular Biomineralization of Amorphous Ca Carbonates by Cyanobacteria.</title>
        <authorList>
            <person name="Benzerara K."/>
            <person name="Duprat E."/>
            <person name="Bitard-Feildel T."/>
            <person name="Caumes G."/>
            <person name="Cassier-Chauvat C."/>
            <person name="Chauvat F."/>
            <person name="Dezi M."/>
            <person name="Diop S.I."/>
            <person name="Gaschignard G."/>
            <person name="Gorgen S."/>
            <person name="Gugger M."/>
            <person name="Lopez-Garcia P."/>
            <person name="Millet M."/>
            <person name="Skouri-Panet F."/>
            <person name="Moreira D."/>
            <person name="Callebaut I."/>
        </authorList>
    </citation>
    <scope>NUCLEOTIDE SEQUENCE</scope>
    <source>
        <strain evidence="2">G9</strain>
    </source>
</reference>
<keyword evidence="3" id="KW-1185">Reference proteome</keyword>
<dbReference type="Proteomes" id="UP001154265">
    <property type="component" value="Unassembled WGS sequence"/>
</dbReference>
<accession>A0ABT6F2W6</accession>
<evidence type="ECO:0000313" key="2">
    <source>
        <dbReference type="EMBL" id="MDG2992128.1"/>
    </source>
</evidence>
<proteinExistence type="predicted"/>
<name>A0ABT6F2W6_9SYNE</name>
<feature type="signal peptide" evidence="1">
    <location>
        <begin position="1"/>
        <end position="24"/>
    </location>
</feature>
<keyword evidence="1" id="KW-0732">Signal</keyword>
<evidence type="ECO:0008006" key="4">
    <source>
        <dbReference type="Google" id="ProtNLM"/>
    </source>
</evidence>
<protein>
    <recommendedName>
        <fullName evidence="4">SH3b domain-containing protein</fullName>
    </recommendedName>
</protein>
<organism evidence="2 3">
    <name type="scientific">Candidatus Synechococcus calcipolaris G9</name>
    <dbReference type="NCBI Taxonomy" id="1497997"/>
    <lineage>
        <taxon>Bacteria</taxon>
        <taxon>Bacillati</taxon>
        <taxon>Cyanobacteriota</taxon>
        <taxon>Cyanophyceae</taxon>
        <taxon>Synechococcales</taxon>
        <taxon>Synechococcaceae</taxon>
        <taxon>Synechococcus</taxon>
    </lineage>
</organism>
<dbReference type="RefSeq" id="WP_277868054.1">
    <property type="nucleotide sequence ID" value="NZ_JAKKUT010000008.1"/>
</dbReference>